<evidence type="ECO:0000256" key="6">
    <source>
        <dbReference type="ARBA" id="ARBA00022824"/>
    </source>
</evidence>
<feature type="transmembrane region" description="Helical" evidence="11">
    <location>
        <begin position="36"/>
        <end position="60"/>
    </location>
</feature>
<dbReference type="GO" id="GO:0004144">
    <property type="term" value="F:diacylglycerol O-acyltransferase activity"/>
    <property type="evidence" value="ECO:0007669"/>
    <property type="project" value="TreeGrafter"/>
</dbReference>
<sequence length="761" mass="87006">MGLVKSRVVTKMEHALNALGTCGVLNMFYLGPFESVLLTVVLLLSPLWPLMILYLLWIYYDRETPQKDGRRVKWIRQLPMFQRFRNYFPQKIIKTADLSPEENHMLCVFPHGILCTGALSQFTSENPAFESLFPGIEISCHTLNSNFWFPFSREYVMAIGLTAVSKEALVYQLSKPKGRGVALVVGGSAEAMISSPGTHRIILKNRKGFVKLAITTGTNLVPIYIFGETDLYTNYMFPENSIIYKAQEAFRKFTGVAPVLVNGGGIFQPYFGLLPRPYPVFMVVGKPIHVEKKENPSREDVNNLHNVFIQELVNLFEEQKYKYLAKPESAHLSIEVIYSEGRLPQFTPRDKGCKSLFSRTVIREFFYLIILFTVKQQQLLNTYQCSTYPLVRYIKYLHIGIPPPNPIQFQISIFHFYVKRKMEVFGIKFAPLNVPLKRRVETMCALLWICTLTLGTFIGFGAMAYLIFFTRYYVLAMMYIFWIFVDSETCHNGGRRSNFCRKWKCWKHFCEFFPLKLVYKCDLPNDKNYLFCVYPHGILSAGAFGHFATDTSEFSSFFPKLKTHLATLDMHFNVPFFRELILGLGFVPASKESIKNVLSSEKKGNVLALIVGGASEAFNAVPGTYRIILKKRKGFIKMALKTGAPLVPVFSFGETDIYDQVPNPPGSTIRAIQSWLKSITGIAPCIPIGRGILQYSFGLIPRRCPVTTVIGEPIEVPHNVFPEQELIDKYHDIYTKCLIALFEEYKHKYIKSPENTHLIIE</sequence>
<comment type="similarity">
    <text evidence="2">Belongs to the diacylglycerol acyltransferase family.</text>
</comment>
<dbReference type="InterPro" id="IPR007130">
    <property type="entry name" value="DAGAT"/>
</dbReference>
<evidence type="ECO:0000256" key="9">
    <source>
        <dbReference type="ARBA" id="ARBA00023136"/>
    </source>
</evidence>
<dbReference type="Proteomes" id="UP000494040">
    <property type="component" value="Unassembled WGS sequence"/>
</dbReference>
<dbReference type="PANTHER" id="PTHR12317">
    <property type="entry name" value="DIACYLGLYCEROL O-ACYLTRANSFERASE"/>
    <property type="match status" value="1"/>
</dbReference>
<evidence type="ECO:0000256" key="1">
    <source>
        <dbReference type="ARBA" id="ARBA00004477"/>
    </source>
</evidence>
<dbReference type="OMA" id="DITNWLE"/>
<comment type="subcellular location">
    <subcellularLocation>
        <location evidence="1">Endoplasmic reticulum membrane</location>
        <topology evidence="1">Multi-pass membrane protein</topology>
    </subcellularLocation>
</comment>
<reference evidence="12" key="1">
    <citation type="submission" date="2022-01" db="UniProtKB">
        <authorList>
            <consortium name="EnsemblMetazoa"/>
        </authorList>
    </citation>
    <scope>IDENTIFICATION</scope>
</reference>
<protein>
    <recommendedName>
        <fullName evidence="14">Acyltransferase</fullName>
    </recommendedName>
</protein>
<evidence type="ECO:0000256" key="5">
    <source>
        <dbReference type="ARBA" id="ARBA00022692"/>
    </source>
</evidence>
<evidence type="ECO:0000256" key="3">
    <source>
        <dbReference type="ARBA" id="ARBA00022516"/>
    </source>
</evidence>
<dbReference type="RefSeq" id="XP_014255664.2">
    <property type="nucleotide sequence ID" value="XM_014400178.2"/>
</dbReference>
<dbReference type="EnsemblMetazoa" id="XM_014400178.2">
    <property type="protein sequence ID" value="XP_014255664.2"/>
    <property type="gene ID" value="LOC106670120"/>
</dbReference>
<keyword evidence="9 11" id="KW-0472">Membrane</keyword>
<keyword evidence="8" id="KW-0443">Lipid metabolism</keyword>
<evidence type="ECO:0000256" key="4">
    <source>
        <dbReference type="ARBA" id="ARBA00022679"/>
    </source>
</evidence>
<dbReference type="OrthoDB" id="264532at2759"/>
<keyword evidence="3" id="KW-0444">Lipid biosynthesis</keyword>
<dbReference type="KEGG" id="clec:106670120"/>
<dbReference type="AlphaFoldDB" id="A0A8I6S3W3"/>
<dbReference type="PANTHER" id="PTHR12317:SF79">
    <property type="entry name" value="ACYLTRANSFERASE"/>
    <property type="match status" value="1"/>
</dbReference>
<dbReference type="GO" id="GO:0005789">
    <property type="term" value="C:endoplasmic reticulum membrane"/>
    <property type="evidence" value="ECO:0007669"/>
    <property type="project" value="UniProtKB-SubCell"/>
</dbReference>
<feature type="transmembrane region" description="Helical" evidence="11">
    <location>
        <begin position="445"/>
        <end position="467"/>
    </location>
</feature>
<keyword evidence="10" id="KW-0012">Acyltransferase</keyword>
<name>A0A8I6S3W3_CIMLE</name>
<evidence type="ECO:0008006" key="14">
    <source>
        <dbReference type="Google" id="ProtNLM"/>
    </source>
</evidence>
<dbReference type="Pfam" id="PF03982">
    <property type="entry name" value="DAGAT"/>
    <property type="match status" value="2"/>
</dbReference>
<keyword evidence="13" id="KW-1185">Reference proteome</keyword>
<evidence type="ECO:0000256" key="7">
    <source>
        <dbReference type="ARBA" id="ARBA00022989"/>
    </source>
</evidence>
<proteinExistence type="inferred from homology"/>
<organism evidence="12 13">
    <name type="scientific">Cimex lectularius</name>
    <name type="common">Bed bug</name>
    <name type="synonym">Acanthia lectularia</name>
    <dbReference type="NCBI Taxonomy" id="79782"/>
    <lineage>
        <taxon>Eukaryota</taxon>
        <taxon>Metazoa</taxon>
        <taxon>Ecdysozoa</taxon>
        <taxon>Arthropoda</taxon>
        <taxon>Hexapoda</taxon>
        <taxon>Insecta</taxon>
        <taxon>Pterygota</taxon>
        <taxon>Neoptera</taxon>
        <taxon>Paraneoptera</taxon>
        <taxon>Hemiptera</taxon>
        <taxon>Heteroptera</taxon>
        <taxon>Panheteroptera</taxon>
        <taxon>Cimicomorpha</taxon>
        <taxon>Cimicidae</taxon>
        <taxon>Cimex</taxon>
    </lineage>
</organism>
<evidence type="ECO:0000256" key="2">
    <source>
        <dbReference type="ARBA" id="ARBA00005420"/>
    </source>
</evidence>
<evidence type="ECO:0000256" key="10">
    <source>
        <dbReference type="ARBA" id="ARBA00023315"/>
    </source>
</evidence>
<dbReference type="CDD" id="cd07987">
    <property type="entry name" value="LPLAT_MGAT-like"/>
    <property type="match status" value="2"/>
</dbReference>
<accession>A0A8I6S3W3</accession>
<evidence type="ECO:0000313" key="12">
    <source>
        <dbReference type="EnsemblMetazoa" id="XP_014255664.2"/>
    </source>
</evidence>
<keyword evidence="5 11" id="KW-0812">Transmembrane</keyword>
<evidence type="ECO:0000313" key="13">
    <source>
        <dbReference type="Proteomes" id="UP000494040"/>
    </source>
</evidence>
<keyword evidence="6" id="KW-0256">Endoplasmic reticulum</keyword>
<keyword evidence="4" id="KW-0808">Transferase</keyword>
<dbReference type="GO" id="GO:0019432">
    <property type="term" value="P:triglyceride biosynthetic process"/>
    <property type="evidence" value="ECO:0007669"/>
    <property type="project" value="TreeGrafter"/>
</dbReference>
<keyword evidence="7 11" id="KW-1133">Transmembrane helix</keyword>
<dbReference type="SUPFAM" id="SSF69593">
    <property type="entry name" value="Glycerol-3-phosphate (1)-acyltransferase"/>
    <property type="match status" value="1"/>
</dbReference>
<evidence type="ECO:0000256" key="8">
    <source>
        <dbReference type="ARBA" id="ARBA00023098"/>
    </source>
</evidence>
<dbReference type="GeneID" id="106670120"/>
<evidence type="ECO:0000256" key="11">
    <source>
        <dbReference type="SAM" id="Phobius"/>
    </source>
</evidence>